<feature type="active site" evidence="4">
    <location>
        <position position="596"/>
    </location>
</feature>
<dbReference type="KEGG" id="crq:GCK72_016034"/>
<dbReference type="GO" id="GO:0005975">
    <property type="term" value="P:carbohydrate metabolic process"/>
    <property type="evidence" value="ECO:0007669"/>
    <property type="project" value="InterPro"/>
</dbReference>
<dbReference type="GO" id="GO:0009225">
    <property type="term" value="P:nucleotide-sugar metabolic process"/>
    <property type="evidence" value="ECO:0007669"/>
    <property type="project" value="TreeGrafter"/>
</dbReference>
<name>A0A6A5GWL5_CAERE</name>
<gene>
    <name evidence="9" type="ORF">GCK72_016034</name>
</gene>
<feature type="active site" evidence="4">
    <location>
        <position position="614"/>
    </location>
</feature>
<evidence type="ECO:0000256" key="2">
    <source>
        <dbReference type="ARBA" id="ARBA00012255"/>
    </source>
</evidence>
<feature type="compositionally biased region" description="Acidic residues" evidence="6">
    <location>
        <begin position="291"/>
        <end position="307"/>
    </location>
</feature>
<dbReference type="GO" id="GO:0005634">
    <property type="term" value="C:nucleus"/>
    <property type="evidence" value="ECO:0007669"/>
    <property type="project" value="TreeGrafter"/>
</dbReference>
<accession>A0A6A5GWL5</accession>
<reference evidence="9 10" key="1">
    <citation type="submission" date="2019-12" db="EMBL/GenBank/DDBJ databases">
        <title>Chromosome-level assembly of the Caenorhabditis remanei genome.</title>
        <authorList>
            <person name="Teterina A.A."/>
            <person name="Willis J.H."/>
            <person name="Phillips P.C."/>
        </authorList>
    </citation>
    <scope>NUCLEOTIDE SEQUENCE [LARGE SCALE GENOMIC DNA]</scope>
    <source>
        <strain evidence="9 10">PX506</strain>
        <tissue evidence="9">Whole organism</tissue>
    </source>
</reference>
<dbReference type="CTD" id="78776232"/>
<feature type="compositionally biased region" description="Basic and acidic residues" evidence="6">
    <location>
        <begin position="308"/>
        <end position="319"/>
    </location>
</feature>
<evidence type="ECO:0000256" key="1">
    <source>
        <dbReference type="ARBA" id="ARBA00009545"/>
    </source>
</evidence>
<feature type="compositionally biased region" description="Acidic residues" evidence="6">
    <location>
        <begin position="127"/>
        <end position="152"/>
    </location>
</feature>
<dbReference type="GeneID" id="78776232"/>
<feature type="region of interest" description="Disordered" evidence="6">
    <location>
        <begin position="127"/>
        <end position="339"/>
    </location>
</feature>
<comment type="similarity">
    <text evidence="1">Belongs to the poly(ADP-ribose) glycohydrolase family.</text>
</comment>
<dbReference type="GO" id="GO:0004649">
    <property type="term" value="F:poly(ADP-ribose) glycohydrolase activity"/>
    <property type="evidence" value="ECO:0007669"/>
    <property type="project" value="UniProtKB-EC"/>
</dbReference>
<feature type="compositionally biased region" description="Acidic residues" evidence="6">
    <location>
        <begin position="229"/>
        <end position="244"/>
    </location>
</feature>
<dbReference type="InterPro" id="IPR007724">
    <property type="entry name" value="Poly_GlycHdrlase"/>
</dbReference>
<evidence type="ECO:0000313" key="10">
    <source>
        <dbReference type="Proteomes" id="UP000483820"/>
    </source>
</evidence>
<sequence length="840" mass="95652">MSNLSDIGSALNQDEKDYIEYIGVGVAHHKPPAKKMRLTTSSVSSLIVNSEVNQEPKSIDVFASSQPSNDGYETCRESIGDEETSGNPAENGQKLAENDQKMAENAQKSVENGQFLAENALEIESEYVADSQEVESEGSMEIGEVFDETEIYEAEKREKSAENKQNESNSSQEDEEVLKEMEIEMKTAEENSLQKSPSSQDIFDYESDKYPQILEDSESTDVVRRRPDEEEETMEVDEKEEEDVRMENQEEMNTVAVVVAEEEDVEEQKSETKSESLCRKKIERVSLEPNSGDEAEEIVLSEDDEKSEDVKAAPEDKKPTTTSPVAPKSKPAPRPRPDNKYLIFKPDFQSPNCNPKTNYRYCEVNEMQKQAEFYRSGIERVIINQDKYSKKTWRDLPNPRYEMYKNLLTGYARENRYKTDCLMLFSGLIHDMCGMTVYHPFPALFGYFSKYESYQGNNRYALDQFGRVVQIALSGYQLLPERIYCLMGQVESATLSHRQCAALIARMFFTSTAPNFLGILNSNSPVAIEKLRFLFAYFDRISANPPQGVVSFRRISRHEETLRTTKWRERKFQKLPEVTMIDDERIEQATQCTQVDFANAFLGGGVTKEGSVQEEIRFLMCPEMIVGMLLSKTAMHNTESFSIIGAYVYSSYDGYGKSLKWKPLQPEDADQNDSSLRDKYGRLPVETIAIYAIQYNRWNALREQVDGENIIREILKAITGFTAQEGHPFETVPIRTGWWGCGAFGGCKQMKFMIQVIAAGYARRPLQFCTFGETKLSEQCRKLMEKLKAKDVTIGTLFGMLRRLDALPTLTDSTVFDYISTTISDPGWKQATPPVQHQVQ</sequence>
<evidence type="ECO:0000259" key="8">
    <source>
        <dbReference type="Pfam" id="PF20811"/>
    </source>
</evidence>
<evidence type="ECO:0000256" key="3">
    <source>
        <dbReference type="ARBA" id="ARBA00022801"/>
    </source>
</evidence>
<evidence type="ECO:0000256" key="4">
    <source>
        <dbReference type="PIRSR" id="PIRSR607724-1"/>
    </source>
</evidence>
<feature type="binding site" evidence="5">
    <location>
        <position position="599"/>
    </location>
    <ligand>
        <name>substrate</name>
    </ligand>
</feature>
<dbReference type="Pfam" id="PF20811">
    <property type="entry name" value="PARG_cat_N"/>
    <property type="match status" value="1"/>
</dbReference>
<comment type="caution">
    <text evidence="9">The sequence shown here is derived from an EMBL/GenBank/DDBJ whole genome shotgun (WGS) entry which is preliminary data.</text>
</comment>
<keyword evidence="3" id="KW-0378">Hydrolase</keyword>
<dbReference type="RefSeq" id="XP_053586050.1">
    <property type="nucleotide sequence ID" value="XM_053731278.1"/>
</dbReference>
<dbReference type="GO" id="GO:0006282">
    <property type="term" value="P:regulation of DNA repair"/>
    <property type="evidence" value="ECO:0007669"/>
    <property type="project" value="InterPro"/>
</dbReference>
<feature type="region of interest" description="Disordered" evidence="6">
    <location>
        <begin position="61"/>
        <end position="113"/>
    </location>
</feature>
<feature type="domain" description="PARG catalytic Macro" evidence="7">
    <location>
        <begin position="566"/>
        <end position="777"/>
    </location>
</feature>
<feature type="active site" evidence="4">
    <location>
        <position position="615"/>
    </location>
</feature>
<feature type="compositionally biased region" description="Basic and acidic residues" evidence="6">
    <location>
        <begin position="267"/>
        <end position="286"/>
    </location>
</feature>
<evidence type="ECO:0000313" key="9">
    <source>
        <dbReference type="EMBL" id="KAF1759567.1"/>
    </source>
</evidence>
<dbReference type="PANTHER" id="PTHR12837:SF15">
    <property type="entry name" value="POLY(ADP-RIBOSE) GLYCOHYDROLASE"/>
    <property type="match status" value="1"/>
</dbReference>
<evidence type="ECO:0000256" key="5">
    <source>
        <dbReference type="PIRSR" id="PIRSR607724-2"/>
    </source>
</evidence>
<organism evidence="9 10">
    <name type="scientific">Caenorhabditis remanei</name>
    <name type="common">Caenorhabditis vulgaris</name>
    <dbReference type="NCBI Taxonomy" id="31234"/>
    <lineage>
        <taxon>Eukaryota</taxon>
        <taxon>Metazoa</taxon>
        <taxon>Ecdysozoa</taxon>
        <taxon>Nematoda</taxon>
        <taxon>Chromadorea</taxon>
        <taxon>Rhabditida</taxon>
        <taxon>Rhabditina</taxon>
        <taxon>Rhabditomorpha</taxon>
        <taxon>Rhabditoidea</taxon>
        <taxon>Rhabditidae</taxon>
        <taxon>Peloderinae</taxon>
        <taxon>Caenorhabditis</taxon>
    </lineage>
</organism>
<protein>
    <recommendedName>
        <fullName evidence="2">poly(ADP-ribose) glycohydrolase</fullName>
        <ecNumber evidence="2">3.2.1.143</ecNumber>
    </recommendedName>
</protein>
<feature type="compositionally biased region" description="Polar residues" evidence="6">
    <location>
        <begin position="190"/>
        <end position="201"/>
    </location>
</feature>
<dbReference type="GO" id="GO:1990966">
    <property type="term" value="P:ATP generation from poly-ADP-D-ribose"/>
    <property type="evidence" value="ECO:0007669"/>
    <property type="project" value="TreeGrafter"/>
</dbReference>
<feature type="binding site" evidence="5">
    <location>
        <position position="655"/>
    </location>
    <ligand>
        <name>substrate</name>
    </ligand>
</feature>
<feature type="domain" description="PARG helical" evidence="8">
    <location>
        <begin position="467"/>
        <end position="554"/>
    </location>
</feature>
<dbReference type="PANTHER" id="PTHR12837">
    <property type="entry name" value="POLY ADP-RIBOSE GLYCOHYDROLASE"/>
    <property type="match status" value="1"/>
</dbReference>
<dbReference type="InterPro" id="IPR048362">
    <property type="entry name" value="PARG_helical"/>
</dbReference>
<dbReference type="EMBL" id="WUAV01000004">
    <property type="protein sequence ID" value="KAF1759567.1"/>
    <property type="molecule type" value="Genomic_DNA"/>
</dbReference>
<dbReference type="InterPro" id="IPR046372">
    <property type="entry name" value="PARG_cat_C"/>
</dbReference>
<evidence type="ECO:0000259" key="7">
    <source>
        <dbReference type="Pfam" id="PF05028"/>
    </source>
</evidence>
<proteinExistence type="inferred from homology"/>
<dbReference type="AlphaFoldDB" id="A0A6A5GWL5"/>
<feature type="binding site" evidence="5">
    <location>
        <position position="613"/>
    </location>
    <ligand>
        <name>substrate</name>
    </ligand>
</feature>
<evidence type="ECO:0000256" key="6">
    <source>
        <dbReference type="SAM" id="MobiDB-lite"/>
    </source>
</evidence>
<dbReference type="Pfam" id="PF05028">
    <property type="entry name" value="PARG_cat_C"/>
    <property type="match status" value="1"/>
</dbReference>
<dbReference type="Proteomes" id="UP000483820">
    <property type="component" value="Chromosome IV"/>
</dbReference>
<dbReference type="EC" id="3.2.1.143" evidence="2"/>
<dbReference type="GO" id="GO:0005737">
    <property type="term" value="C:cytoplasm"/>
    <property type="evidence" value="ECO:0007669"/>
    <property type="project" value="TreeGrafter"/>
</dbReference>
<feature type="compositionally biased region" description="Basic and acidic residues" evidence="6">
    <location>
        <begin position="178"/>
        <end position="189"/>
    </location>
</feature>
<feature type="compositionally biased region" description="Basic and acidic residues" evidence="6">
    <location>
        <begin position="153"/>
        <end position="165"/>
    </location>
</feature>